<dbReference type="RefSeq" id="WP_189243908.1">
    <property type="nucleotide sequence ID" value="NZ_BMQP01000056.1"/>
</dbReference>
<feature type="domain" description="Peptidase S33 tripeptidyl aminopeptidase-like C-terminal" evidence="6">
    <location>
        <begin position="398"/>
        <end position="491"/>
    </location>
</feature>
<proteinExistence type="inferred from homology"/>
<dbReference type="InterPro" id="IPR029058">
    <property type="entry name" value="AB_hydrolase_fold"/>
</dbReference>
<dbReference type="Proteomes" id="UP000655044">
    <property type="component" value="Unassembled WGS sequence"/>
</dbReference>
<keyword evidence="3" id="KW-0378">Hydrolase</keyword>
<dbReference type="Gene3D" id="3.40.50.1820">
    <property type="entry name" value="alpha/beta hydrolase"/>
    <property type="match status" value="1"/>
</dbReference>
<keyword evidence="8" id="KW-1185">Reference proteome</keyword>
<dbReference type="InterPro" id="IPR000073">
    <property type="entry name" value="AB_hydrolase_1"/>
</dbReference>
<evidence type="ECO:0000256" key="4">
    <source>
        <dbReference type="SAM" id="SignalP"/>
    </source>
</evidence>
<evidence type="ECO:0000256" key="3">
    <source>
        <dbReference type="ARBA" id="ARBA00022801"/>
    </source>
</evidence>
<name>A0A8J3S9T8_PLARO</name>
<evidence type="ECO:0000313" key="8">
    <source>
        <dbReference type="Proteomes" id="UP000655044"/>
    </source>
</evidence>
<dbReference type="PANTHER" id="PTHR43248">
    <property type="entry name" value="2-SUCCINYL-6-HYDROXY-2,4-CYCLOHEXADIENE-1-CARBOXYLATE SYNTHASE"/>
    <property type="match status" value="1"/>
</dbReference>
<dbReference type="InterPro" id="IPR013595">
    <property type="entry name" value="Pept_S33_TAP-like_C"/>
</dbReference>
<protein>
    <submittedName>
        <fullName evidence="7">Peptidase</fullName>
    </submittedName>
</protein>
<organism evidence="7 8">
    <name type="scientific">Planobispora rosea</name>
    <dbReference type="NCBI Taxonomy" id="35762"/>
    <lineage>
        <taxon>Bacteria</taxon>
        <taxon>Bacillati</taxon>
        <taxon>Actinomycetota</taxon>
        <taxon>Actinomycetes</taxon>
        <taxon>Streptosporangiales</taxon>
        <taxon>Streptosporangiaceae</taxon>
        <taxon>Planobispora</taxon>
    </lineage>
</organism>
<keyword evidence="2 4" id="KW-0732">Signal</keyword>
<reference evidence="7" key="1">
    <citation type="submission" date="2021-01" db="EMBL/GenBank/DDBJ databases">
        <title>Whole genome shotgun sequence of Planobispora rosea NBRC 15558.</title>
        <authorList>
            <person name="Komaki H."/>
            <person name="Tamura T."/>
        </authorList>
    </citation>
    <scope>NUCLEOTIDE SEQUENCE</scope>
    <source>
        <strain evidence="7">NBRC 15558</strain>
    </source>
</reference>
<dbReference type="SUPFAM" id="SSF53474">
    <property type="entry name" value="alpha/beta-Hydrolases"/>
    <property type="match status" value="1"/>
</dbReference>
<sequence>MRRKLPLLTLVLLAVTVLLPLAPAGAATAGAATARNPAPPGGKGITWTPCPENPAVECGKLAVPIDWAAPGGPTIEVALARRKATDPAARIGSLLINPGGPGGSGVDFAIYGGYFSEEITRRFDVVGFDPRGVARSNPVVCSTDLLARAPYPIMRSQADFDGLLAYNRQLREDCRARTGPLYDHVDTLSVVRDMDAIRAALGERRLTYYGVSYGTLIGQLYAETFPHRVRALALDSNMDHNLGTRAFLDTESAAAQDSFDEFAAWCGRDATCVLHGRDLRAFWADLLTRAERGELRFPGEPDIPLTQLDLIGLAFGGFYGPSWAQLAELLVAIDTGTEPPAGILSRPRAQNAEVSQFPAQVFCLDYRLPIRDYREYASHLRRSARIAPDMRYSPLAFSMAAACLGQPAPIPNPQHPLRVRGSAPLLLGNALHDPATGYDWALGTARQLGRQAVLLTYEGWGHGVYDRSECTLGAFDGYLVNLTLPARGARCPAVPPMQAKAAGKQWPKPTGPLPTVPGWLLSARLAAHAG</sequence>
<evidence type="ECO:0000259" key="5">
    <source>
        <dbReference type="Pfam" id="PF00561"/>
    </source>
</evidence>
<evidence type="ECO:0000256" key="1">
    <source>
        <dbReference type="ARBA" id="ARBA00010088"/>
    </source>
</evidence>
<dbReference type="PANTHER" id="PTHR43248:SF29">
    <property type="entry name" value="TRIPEPTIDYL AMINOPEPTIDASE"/>
    <property type="match status" value="1"/>
</dbReference>
<accession>A0A8J3S9T8</accession>
<dbReference type="Pfam" id="PF08386">
    <property type="entry name" value="Abhydrolase_4"/>
    <property type="match status" value="1"/>
</dbReference>
<dbReference type="InterPro" id="IPR051601">
    <property type="entry name" value="Serine_prot/Carboxylest_S33"/>
</dbReference>
<evidence type="ECO:0000259" key="6">
    <source>
        <dbReference type="Pfam" id="PF08386"/>
    </source>
</evidence>
<gene>
    <name evidence="7" type="ORF">Pro02_70640</name>
</gene>
<dbReference type="AlphaFoldDB" id="A0A8J3S9T8"/>
<feature type="domain" description="AB hydrolase-1" evidence="5">
    <location>
        <begin position="94"/>
        <end position="285"/>
    </location>
</feature>
<evidence type="ECO:0000313" key="7">
    <source>
        <dbReference type="EMBL" id="GIH88656.1"/>
    </source>
</evidence>
<feature type="signal peptide" evidence="4">
    <location>
        <begin position="1"/>
        <end position="26"/>
    </location>
</feature>
<comment type="similarity">
    <text evidence="1">Belongs to the peptidase S33 family.</text>
</comment>
<dbReference type="GO" id="GO:0016787">
    <property type="term" value="F:hydrolase activity"/>
    <property type="evidence" value="ECO:0007669"/>
    <property type="project" value="UniProtKB-KW"/>
</dbReference>
<dbReference type="Pfam" id="PF00561">
    <property type="entry name" value="Abhydrolase_1"/>
    <property type="match status" value="1"/>
</dbReference>
<dbReference type="EMBL" id="BOOI01000086">
    <property type="protein sequence ID" value="GIH88656.1"/>
    <property type="molecule type" value="Genomic_DNA"/>
</dbReference>
<evidence type="ECO:0000256" key="2">
    <source>
        <dbReference type="ARBA" id="ARBA00022729"/>
    </source>
</evidence>
<feature type="chain" id="PRO_5035182782" evidence="4">
    <location>
        <begin position="27"/>
        <end position="530"/>
    </location>
</feature>
<comment type="caution">
    <text evidence="7">The sequence shown here is derived from an EMBL/GenBank/DDBJ whole genome shotgun (WGS) entry which is preliminary data.</text>
</comment>